<name>A0ABV1BHS7_9FIRM</name>
<dbReference type="Proteomes" id="UP001473063">
    <property type="component" value="Unassembled WGS sequence"/>
</dbReference>
<dbReference type="RefSeq" id="WP_349056928.1">
    <property type="nucleotide sequence ID" value="NZ_JBBMEJ010000011.1"/>
</dbReference>
<evidence type="ECO:0000259" key="1">
    <source>
        <dbReference type="Pfam" id="PF00535"/>
    </source>
</evidence>
<evidence type="ECO:0000313" key="3">
    <source>
        <dbReference type="Proteomes" id="UP001473063"/>
    </source>
</evidence>
<feature type="domain" description="Glycosyltransferase 2-like" evidence="1">
    <location>
        <begin position="557"/>
        <end position="681"/>
    </location>
</feature>
<feature type="domain" description="Glycosyltransferase 2-like" evidence="1">
    <location>
        <begin position="302"/>
        <end position="460"/>
    </location>
</feature>
<comment type="caution">
    <text evidence="2">The sequence shown here is derived from an EMBL/GenBank/DDBJ whole genome shotgun (WGS) entry which is preliminary data.</text>
</comment>
<reference evidence="2 3" key="1">
    <citation type="submission" date="2024-03" db="EMBL/GenBank/DDBJ databases">
        <title>Human intestinal bacterial collection.</title>
        <authorList>
            <person name="Pauvert C."/>
            <person name="Hitch T.C.A."/>
            <person name="Clavel T."/>
        </authorList>
    </citation>
    <scope>NUCLEOTIDE SEQUENCE [LARGE SCALE GENOMIC DNA]</scope>
    <source>
        <strain evidence="2 3">CLA-JM-H16</strain>
    </source>
</reference>
<evidence type="ECO:0000313" key="2">
    <source>
        <dbReference type="EMBL" id="MEQ2371335.1"/>
    </source>
</evidence>
<protein>
    <submittedName>
        <fullName evidence="2">Glycosyltransferase family 2 protein</fullName>
    </submittedName>
</protein>
<dbReference type="Pfam" id="PF00535">
    <property type="entry name" value="Glycos_transf_2"/>
    <property type="match status" value="2"/>
</dbReference>
<dbReference type="CDD" id="cd04184">
    <property type="entry name" value="GT2_RfbC_Mx_like"/>
    <property type="match status" value="1"/>
</dbReference>
<sequence length="835" mass="96677">MTKIFRKLENQKYDSMNSHTLILTGWVGDTQKGRGTFVLTGDGKELFQLEPEYVSRPDVSKNLSRFGEIKAAGFILKIPEILNLAKQYKKIGLFLKMGDSKVVLWNADADKLKNFCMESLLEYCIDRAQIMENNELLVEGWVLDETNNAEVAVEDQAGRPLKCTVTRGRRPDVEDNKGIRIQGDSEIGFTVRADLNKLSVRNIFICFSGRTVLKKYKVNISDLRKKDSVIYQRMKLLRLRNGRKNLSYIRKNGLKNFIRYIGTYQPERLSQNYEIWLKTHSADKKELKKQRETVFSEMPLISIVIPMYNTPQEYLKELLDSVSVQSYENWQLCLADGSEDDAIKDFLEKKYREEKRIVYRKLKENKGISENTNAAIEMASGEYIMLCDHDDILAPDALFHIAKAFTEKNADVVYTDEDKISMDGKHYFEPNFKPDFNLFRLRENNYICHIFAFKKSLLEQVGAFRKEYDGAQDFDLILRCCEQAEKIVHIPRVLYHWRSHMNSTAANPESKRYAFEAGKKAIEDHYHRMGIRAEVEMTRHPGWYRSRIAIAGEPLISIIIPNKDHIDDLDLCISSIEEKSTWKNYEILVVENNSEDKKTFAYYEELQRRYENVRVITWKKEFNYSAINNFAVRESQGEYLLFLNNDVEIITPSWMEEMLQICQQQGVGIVGAKLYYPDDTIQHAGVVIGLGGIAGHVMCKAPAQEIGYMGRLISVQEISAVTAACMMVKTSVFRRTGGFDEKLKVAFNDIDLCMQVRSMGEKIVFTPYAELYHYESKSRGMEDTPEKIARFNREVNCFKDKWKKELLAGDPYYSPNLTLKAGDCSLQKMEERNEE</sequence>
<dbReference type="SUPFAM" id="SSF53448">
    <property type="entry name" value="Nucleotide-diphospho-sugar transferases"/>
    <property type="match status" value="2"/>
</dbReference>
<proteinExistence type="predicted"/>
<dbReference type="PANTHER" id="PTHR43179">
    <property type="entry name" value="RHAMNOSYLTRANSFERASE WBBL"/>
    <property type="match status" value="1"/>
</dbReference>
<dbReference type="PANTHER" id="PTHR43179:SF7">
    <property type="entry name" value="RHAMNOSYLTRANSFERASE WBBL"/>
    <property type="match status" value="1"/>
</dbReference>
<accession>A0ABV1BHS7</accession>
<dbReference type="EMBL" id="JBBMEJ010000011">
    <property type="protein sequence ID" value="MEQ2371335.1"/>
    <property type="molecule type" value="Genomic_DNA"/>
</dbReference>
<dbReference type="Gene3D" id="3.90.550.10">
    <property type="entry name" value="Spore Coat Polysaccharide Biosynthesis Protein SpsA, Chain A"/>
    <property type="match status" value="2"/>
</dbReference>
<dbReference type="InterPro" id="IPR001173">
    <property type="entry name" value="Glyco_trans_2-like"/>
</dbReference>
<gene>
    <name evidence="2" type="ORF">WMO28_10340</name>
</gene>
<dbReference type="CDD" id="cd04186">
    <property type="entry name" value="GT_2_like_c"/>
    <property type="match status" value="1"/>
</dbReference>
<organism evidence="2 3">
    <name type="scientific">Blautia aquisgranensis</name>
    <dbReference type="NCBI Taxonomy" id="3133153"/>
    <lineage>
        <taxon>Bacteria</taxon>
        <taxon>Bacillati</taxon>
        <taxon>Bacillota</taxon>
        <taxon>Clostridia</taxon>
        <taxon>Lachnospirales</taxon>
        <taxon>Lachnospiraceae</taxon>
        <taxon>Blautia</taxon>
    </lineage>
</organism>
<keyword evidence="3" id="KW-1185">Reference proteome</keyword>
<dbReference type="InterPro" id="IPR029044">
    <property type="entry name" value="Nucleotide-diphossugar_trans"/>
</dbReference>